<dbReference type="RefSeq" id="WP_406766229.1">
    <property type="nucleotide sequence ID" value="NZ_JBJHZY010000004.1"/>
</dbReference>
<evidence type="ECO:0000313" key="4">
    <source>
        <dbReference type="Proteomes" id="UP001623661"/>
    </source>
</evidence>
<accession>A0ABW8TVY1</accession>
<dbReference type="Gene3D" id="3.30.70.330">
    <property type="match status" value="1"/>
</dbReference>
<organism evidence="3 4">
    <name type="scientific">Candidatus Clostridium radicumherbarum</name>
    <dbReference type="NCBI Taxonomy" id="3381662"/>
    <lineage>
        <taxon>Bacteria</taxon>
        <taxon>Bacillati</taxon>
        <taxon>Bacillota</taxon>
        <taxon>Clostridia</taxon>
        <taxon>Eubacteriales</taxon>
        <taxon>Clostridiaceae</taxon>
        <taxon>Clostridium</taxon>
    </lineage>
</organism>
<dbReference type="PANTHER" id="PTHR13633">
    <property type="entry name" value="MITOCHONDRIAL TRANSCRIPTION RESCUE FACTOR 1"/>
    <property type="match status" value="1"/>
</dbReference>
<dbReference type="SMART" id="SM00363">
    <property type="entry name" value="S4"/>
    <property type="match status" value="1"/>
</dbReference>
<keyword evidence="1" id="KW-0694">RNA-binding</keyword>
<evidence type="ECO:0000256" key="1">
    <source>
        <dbReference type="PROSITE-ProRule" id="PRU00182"/>
    </source>
</evidence>
<protein>
    <submittedName>
        <fullName evidence="3">RNA-binding protein</fullName>
    </submittedName>
</protein>
<dbReference type="Gene3D" id="3.10.290.10">
    <property type="entry name" value="RNA-binding S4 domain"/>
    <property type="match status" value="1"/>
</dbReference>
<comment type="caution">
    <text evidence="3">The sequence shown here is derived from an EMBL/GenBank/DDBJ whole genome shotgun (WGS) entry which is preliminary data.</text>
</comment>
<sequence>MDKKTFVNSINFEDKNLLSNLYDKINLAEKTNKIIYSNEFLPPSVWKAIINMRSSLHVEMDSYGIFEDSERKIMAFSKAEIETANYPVNLIKIINKSKFKTLEHKDYLGAVMALGIKREKFGDMILSENSIFTAVCEDISEYINQNLTHVGKCPCEVEIIEDFKDISLIHSSKDILIKITSLRLDCVISSISGLSRAKAAEIIDSGKVLLNYAELREKDKNIEAQDVLTIRGYGKYKILEVIGTTQKGKLKLSIKKYI</sequence>
<dbReference type="PROSITE" id="PS50889">
    <property type="entry name" value="S4"/>
    <property type="match status" value="1"/>
</dbReference>
<dbReference type="InterPro" id="IPR040591">
    <property type="entry name" value="RqcP2_RBD"/>
</dbReference>
<evidence type="ECO:0000313" key="3">
    <source>
        <dbReference type="EMBL" id="MFL0269601.1"/>
    </source>
</evidence>
<proteinExistence type="predicted"/>
<dbReference type="Pfam" id="PF17774">
    <property type="entry name" value="YlmH_RBD"/>
    <property type="match status" value="1"/>
</dbReference>
<reference evidence="3 4" key="1">
    <citation type="submission" date="2024-11" db="EMBL/GenBank/DDBJ databases">
        <authorList>
            <person name="Heng Y.C."/>
            <person name="Lim A.C.H."/>
            <person name="Lee J.K.Y."/>
            <person name="Kittelmann S."/>
        </authorList>
    </citation>
    <scope>NUCLEOTIDE SEQUENCE [LARGE SCALE GENOMIC DNA]</scope>
    <source>
        <strain evidence="3 4">WILCCON 0202</strain>
    </source>
</reference>
<name>A0ABW8TVY1_9CLOT</name>
<evidence type="ECO:0000259" key="2">
    <source>
        <dbReference type="SMART" id="SM00363"/>
    </source>
</evidence>
<dbReference type="EMBL" id="JBJHZY010000004">
    <property type="protein sequence ID" value="MFL0269601.1"/>
    <property type="molecule type" value="Genomic_DNA"/>
</dbReference>
<dbReference type="InterPro" id="IPR012677">
    <property type="entry name" value="Nucleotide-bd_a/b_plait_sf"/>
</dbReference>
<keyword evidence="4" id="KW-1185">Reference proteome</keyword>
<dbReference type="InterPro" id="IPR036986">
    <property type="entry name" value="S4_RNA-bd_sf"/>
</dbReference>
<dbReference type="InterPro" id="IPR002942">
    <property type="entry name" value="S4_RNA-bd"/>
</dbReference>
<gene>
    <name evidence="3" type="ORF">ACJDUH_16105</name>
</gene>
<dbReference type="Proteomes" id="UP001623661">
    <property type="component" value="Unassembled WGS sequence"/>
</dbReference>
<dbReference type="SUPFAM" id="SSF55174">
    <property type="entry name" value="Alpha-L RNA-binding motif"/>
    <property type="match status" value="1"/>
</dbReference>
<dbReference type="PANTHER" id="PTHR13633:SF3">
    <property type="entry name" value="MITOCHONDRIAL TRANSCRIPTION RESCUE FACTOR 1"/>
    <property type="match status" value="1"/>
</dbReference>
<feature type="domain" description="RNA-binding S4" evidence="2">
    <location>
        <begin position="182"/>
        <end position="247"/>
    </location>
</feature>